<dbReference type="GO" id="GO:0043495">
    <property type="term" value="F:protein-membrane adaptor activity"/>
    <property type="evidence" value="ECO:0007669"/>
    <property type="project" value="TreeGrafter"/>
</dbReference>
<dbReference type="AlphaFoldDB" id="A0AAV2KNC7"/>
<evidence type="ECO:0000256" key="6">
    <source>
        <dbReference type="SAM" id="Phobius"/>
    </source>
</evidence>
<dbReference type="Gene3D" id="2.60.120.260">
    <property type="entry name" value="Galactose-binding domain-like"/>
    <property type="match status" value="1"/>
</dbReference>
<dbReference type="GO" id="GO:0034993">
    <property type="term" value="C:meiotic nuclear membrane microtubule tethering complex"/>
    <property type="evidence" value="ECO:0007669"/>
    <property type="project" value="TreeGrafter"/>
</dbReference>
<evidence type="ECO:0000313" key="9">
    <source>
        <dbReference type="Proteomes" id="UP001497482"/>
    </source>
</evidence>
<feature type="domain" description="SUN" evidence="7">
    <location>
        <begin position="112"/>
        <end position="291"/>
    </location>
</feature>
<evidence type="ECO:0000256" key="1">
    <source>
        <dbReference type="ARBA" id="ARBA00004540"/>
    </source>
</evidence>
<name>A0AAV2KNC7_KNICA</name>
<gene>
    <name evidence="8" type="ORF">KC01_LOCUS19162</name>
</gene>
<evidence type="ECO:0000256" key="3">
    <source>
        <dbReference type="ARBA" id="ARBA00022989"/>
    </source>
</evidence>
<proteinExistence type="predicted"/>
<evidence type="ECO:0000259" key="7">
    <source>
        <dbReference type="PROSITE" id="PS51469"/>
    </source>
</evidence>
<keyword evidence="9" id="KW-1185">Reference proteome</keyword>
<dbReference type="PANTHER" id="PTHR12911:SF8">
    <property type="entry name" value="KLAROID PROTEIN-RELATED"/>
    <property type="match status" value="1"/>
</dbReference>
<comment type="subcellular location">
    <subcellularLocation>
        <location evidence="1">Nucleus inner membrane</location>
    </subcellularLocation>
</comment>
<accession>A0AAV2KNC7</accession>
<sequence length="299" mass="33561">MSRRSVRLENAGYYDSDGSPRTSYTSVTRRHTWPQEKARPARVSQPAQRRAPLWRAELVPRTEPAPRSGRWFSWSWNKVLAFLVSLLGFGLTIYSEAKVYRLRTEVQSLHLELARLQTRMSPKAIFKGNFALDAHGAQILTALSSKTHQQKDPPPGLKQFTARDVIKGSNYPLTPGHCWAVSGQTGVLFVALSQKIHLSHVTLGHISKGQSVTGEILSAPKTFSIYGREELDGPAVRLGTFQYQADGESFQTFEIPEYPKVVRFVALEVQSNHGHEEYTCLYNFRVHGKVPEAASPTNE</sequence>
<keyword evidence="3 6" id="KW-1133">Transmembrane helix</keyword>
<dbReference type="Proteomes" id="UP001497482">
    <property type="component" value="Chromosome 18"/>
</dbReference>
<evidence type="ECO:0000256" key="4">
    <source>
        <dbReference type="ARBA" id="ARBA00023136"/>
    </source>
</evidence>
<dbReference type="PANTHER" id="PTHR12911">
    <property type="entry name" value="SAD1/UNC-84-LIKE PROTEIN-RELATED"/>
    <property type="match status" value="1"/>
</dbReference>
<dbReference type="InterPro" id="IPR045119">
    <property type="entry name" value="SUN1-5"/>
</dbReference>
<evidence type="ECO:0000256" key="5">
    <source>
        <dbReference type="SAM" id="MobiDB-lite"/>
    </source>
</evidence>
<dbReference type="PROSITE" id="PS51469">
    <property type="entry name" value="SUN"/>
    <property type="match status" value="1"/>
</dbReference>
<reference evidence="8 9" key="1">
    <citation type="submission" date="2024-04" db="EMBL/GenBank/DDBJ databases">
        <authorList>
            <person name="Waldvogel A.-M."/>
            <person name="Schoenle A."/>
        </authorList>
    </citation>
    <scope>NUCLEOTIDE SEQUENCE [LARGE SCALE GENOMIC DNA]</scope>
</reference>
<dbReference type="Pfam" id="PF07738">
    <property type="entry name" value="Sad1_UNC"/>
    <property type="match status" value="1"/>
</dbReference>
<feature type="transmembrane region" description="Helical" evidence="6">
    <location>
        <begin position="74"/>
        <end position="94"/>
    </location>
</feature>
<protein>
    <recommendedName>
        <fullName evidence="7">SUN domain-containing protein</fullName>
    </recommendedName>
</protein>
<evidence type="ECO:0000313" key="8">
    <source>
        <dbReference type="EMBL" id="CAL1589534.1"/>
    </source>
</evidence>
<keyword evidence="4 6" id="KW-0472">Membrane</keyword>
<dbReference type="EMBL" id="OZ035840">
    <property type="protein sequence ID" value="CAL1589534.1"/>
    <property type="molecule type" value="Genomic_DNA"/>
</dbReference>
<dbReference type="InterPro" id="IPR012919">
    <property type="entry name" value="SUN_dom"/>
</dbReference>
<dbReference type="GO" id="GO:0005637">
    <property type="term" value="C:nuclear inner membrane"/>
    <property type="evidence" value="ECO:0007669"/>
    <property type="project" value="UniProtKB-SubCell"/>
</dbReference>
<keyword evidence="2 6" id="KW-0812">Transmembrane</keyword>
<feature type="region of interest" description="Disordered" evidence="5">
    <location>
        <begin position="1"/>
        <end position="49"/>
    </location>
</feature>
<organism evidence="8 9">
    <name type="scientific">Knipowitschia caucasica</name>
    <name type="common">Caucasian dwarf goby</name>
    <name type="synonym">Pomatoschistus caucasicus</name>
    <dbReference type="NCBI Taxonomy" id="637954"/>
    <lineage>
        <taxon>Eukaryota</taxon>
        <taxon>Metazoa</taxon>
        <taxon>Chordata</taxon>
        <taxon>Craniata</taxon>
        <taxon>Vertebrata</taxon>
        <taxon>Euteleostomi</taxon>
        <taxon>Actinopterygii</taxon>
        <taxon>Neopterygii</taxon>
        <taxon>Teleostei</taxon>
        <taxon>Neoteleostei</taxon>
        <taxon>Acanthomorphata</taxon>
        <taxon>Gobiaria</taxon>
        <taxon>Gobiiformes</taxon>
        <taxon>Gobioidei</taxon>
        <taxon>Gobiidae</taxon>
        <taxon>Gobiinae</taxon>
        <taxon>Knipowitschia</taxon>
    </lineage>
</organism>
<evidence type="ECO:0000256" key="2">
    <source>
        <dbReference type="ARBA" id="ARBA00022692"/>
    </source>
</evidence>